<keyword evidence="1" id="KW-0472">Membrane</keyword>
<keyword evidence="1" id="KW-0812">Transmembrane</keyword>
<evidence type="ECO:0000256" key="1">
    <source>
        <dbReference type="SAM" id="Phobius"/>
    </source>
</evidence>
<evidence type="ECO:0000256" key="2">
    <source>
        <dbReference type="SAM" id="SignalP"/>
    </source>
</evidence>
<feature type="signal peptide" evidence="2">
    <location>
        <begin position="1"/>
        <end position="22"/>
    </location>
</feature>
<comment type="caution">
    <text evidence="3">The sequence shown here is derived from an EMBL/GenBank/DDBJ whole genome shotgun (WGS) entry which is preliminary data.</text>
</comment>
<keyword evidence="2" id="KW-0732">Signal</keyword>
<name>A0A3D8L7X2_9BACT</name>
<dbReference type="OrthoDB" id="852810at2"/>
<dbReference type="RefSeq" id="WP_115567244.1">
    <property type="nucleotide sequence ID" value="NZ_QRGR01000023.1"/>
</dbReference>
<organism evidence="3 4">
    <name type="scientific">Pontibacter diazotrophicus</name>
    <dbReference type="NCBI Taxonomy" id="1400979"/>
    <lineage>
        <taxon>Bacteria</taxon>
        <taxon>Pseudomonadati</taxon>
        <taxon>Bacteroidota</taxon>
        <taxon>Cytophagia</taxon>
        <taxon>Cytophagales</taxon>
        <taxon>Hymenobacteraceae</taxon>
        <taxon>Pontibacter</taxon>
    </lineage>
</organism>
<dbReference type="PROSITE" id="PS51257">
    <property type="entry name" value="PROKAR_LIPOPROTEIN"/>
    <property type="match status" value="1"/>
</dbReference>
<evidence type="ECO:0000313" key="3">
    <source>
        <dbReference type="EMBL" id="RDV13521.1"/>
    </source>
</evidence>
<dbReference type="EMBL" id="QRGR01000023">
    <property type="protein sequence ID" value="RDV13521.1"/>
    <property type="molecule type" value="Genomic_DNA"/>
</dbReference>
<evidence type="ECO:0000313" key="4">
    <source>
        <dbReference type="Proteomes" id="UP000256708"/>
    </source>
</evidence>
<reference evidence="4" key="1">
    <citation type="submission" date="2018-08" db="EMBL/GenBank/DDBJ databases">
        <authorList>
            <person name="Liu Z.-W."/>
            <person name="Du Z.-J."/>
        </authorList>
    </citation>
    <scope>NUCLEOTIDE SEQUENCE [LARGE SCALE GENOMIC DNA]</scope>
    <source>
        <strain evidence="4">H4X</strain>
    </source>
</reference>
<sequence length="187" mass="21962">MMQLTRLSFLLVLLCSCATQRGAEKFFDRNPDKLAEYVEENTEYTEKYGEAYAARHFPAKVSPQLTPPTLETERTIVPGRLIPWPMPESRPAVPQPTRTLECPECKPIYTTDTVYQEDTDRLDALLEELNSEFVAHSQTRQRLTKTETERDFWQEKNRKKFWTLIAMVFFAVLYMIFRLLASRVRET</sequence>
<dbReference type="AlphaFoldDB" id="A0A3D8L7X2"/>
<keyword evidence="4" id="KW-1185">Reference proteome</keyword>
<proteinExistence type="predicted"/>
<feature type="chain" id="PRO_5017769089" description="Transmembrane protein" evidence="2">
    <location>
        <begin position="23"/>
        <end position="187"/>
    </location>
</feature>
<evidence type="ECO:0008006" key="5">
    <source>
        <dbReference type="Google" id="ProtNLM"/>
    </source>
</evidence>
<keyword evidence="1" id="KW-1133">Transmembrane helix</keyword>
<protein>
    <recommendedName>
        <fullName evidence="5">Transmembrane protein</fullName>
    </recommendedName>
</protein>
<gene>
    <name evidence="3" type="ORF">DXT99_19435</name>
</gene>
<accession>A0A3D8L7X2</accession>
<feature type="transmembrane region" description="Helical" evidence="1">
    <location>
        <begin position="161"/>
        <end position="181"/>
    </location>
</feature>
<dbReference type="Proteomes" id="UP000256708">
    <property type="component" value="Unassembled WGS sequence"/>
</dbReference>